<organism evidence="6 7">
    <name type="scientific">Maledivibacter halophilus</name>
    <dbReference type="NCBI Taxonomy" id="36842"/>
    <lineage>
        <taxon>Bacteria</taxon>
        <taxon>Bacillati</taxon>
        <taxon>Bacillota</taxon>
        <taxon>Clostridia</taxon>
        <taxon>Peptostreptococcales</taxon>
        <taxon>Caminicellaceae</taxon>
        <taxon>Maledivibacter</taxon>
    </lineage>
</organism>
<evidence type="ECO:0000256" key="1">
    <source>
        <dbReference type="ARBA" id="ARBA00022491"/>
    </source>
</evidence>
<dbReference type="SMART" id="SM00354">
    <property type="entry name" value="HTH_LACI"/>
    <property type="match status" value="1"/>
</dbReference>
<dbReference type="Pfam" id="PF00356">
    <property type="entry name" value="LacI"/>
    <property type="match status" value="1"/>
</dbReference>
<dbReference type="PANTHER" id="PTHR30146">
    <property type="entry name" value="LACI-RELATED TRANSCRIPTIONAL REPRESSOR"/>
    <property type="match status" value="1"/>
</dbReference>
<evidence type="ECO:0000256" key="3">
    <source>
        <dbReference type="ARBA" id="ARBA00023125"/>
    </source>
</evidence>
<gene>
    <name evidence="6" type="ORF">SAMN02194393_03942</name>
</gene>
<keyword evidence="2" id="KW-0805">Transcription regulation</keyword>
<dbReference type="GO" id="GO:0000976">
    <property type="term" value="F:transcription cis-regulatory region binding"/>
    <property type="evidence" value="ECO:0007669"/>
    <property type="project" value="TreeGrafter"/>
</dbReference>
<dbReference type="InterPro" id="IPR028082">
    <property type="entry name" value="Peripla_BP_I"/>
</dbReference>
<dbReference type="InterPro" id="IPR001761">
    <property type="entry name" value="Peripla_BP/Lac1_sug-bd_dom"/>
</dbReference>
<dbReference type="PROSITE" id="PS50932">
    <property type="entry name" value="HTH_LACI_2"/>
    <property type="match status" value="1"/>
</dbReference>
<keyword evidence="3" id="KW-0238">DNA-binding</keyword>
<dbReference type="PANTHER" id="PTHR30146:SF148">
    <property type="entry name" value="HTH-TYPE TRANSCRIPTIONAL REPRESSOR PURR-RELATED"/>
    <property type="match status" value="1"/>
</dbReference>
<accession>A0A1T5M5S0</accession>
<dbReference type="OrthoDB" id="369222at2"/>
<dbReference type="AlphaFoldDB" id="A0A1T5M5S0"/>
<evidence type="ECO:0000313" key="7">
    <source>
        <dbReference type="Proteomes" id="UP000190285"/>
    </source>
</evidence>
<dbReference type="CDD" id="cd06267">
    <property type="entry name" value="PBP1_LacI_sugar_binding-like"/>
    <property type="match status" value="1"/>
</dbReference>
<dbReference type="Gene3D" id="3.40.50.2300">
    <property type="match status" value="2"/>
</dbReference>
<feature type="domain" description="HTH lacI-type" evidence="5">
    <location>
        <begin position="3"/>
        <end position="58"/>
    </location>
</feature>
<evidence type="ECO:0000313" key="6">
    <source>
        <dbReference type="EMBL" id="SKC83566.1"/>
    </source>
</evidence>
<keyword evidence="4" id="KW-0804">Transcription</keyword>
<sequence>MGVTIKDIARMANVSTTTVSRVINNKSEGVSESTRKKILDLVKEFNYQPNALARGLVTKKTKTIGLIIPDISNPFFPDIARGVEDSANDYGYNVFLCNTDEDLHKESEYINALKEKYVDGIIFTLASIPKYEHILDLIKSGIPVVMMDRFIESKDIKGVFLDNLEGGYIATKHLIDLGHRKIGCITGPLHTKTSIERYEGYQKALMDANITLDKSFVVESNYKMDGGMKAAEELLREKKITSIFACNDLMAYGAYKVIKACEYKIPQDISIVGFDDILISQMLETQLTTIKQPTYDMGATAAKMLIDMIEGKKVRKKIVSFKPQLIIRQSTCAIDRR</sequence>
<dbReference type="InterPro" id="IPR000843">
    <property type="entry name" value="HTH_LacI"/>
</dbReference>
<dbReference type="Pfam" id="PF00532">
    <property type="entry name" value="Peripla_BP_1"/>
    <property type="match status" value="1"/>
</dbReference>
<dbReference type="CDD" id="cd01392">
    <property type="entry name" value="HTH_LacI"/>
    <property type="match status" value="1"/>
</dbReference>
<reference evidence="6 7" key="1">
    <citation type="submission" date="2017-02" db="EMBL/GenBank/DDBJ databases">
        <authorList>
            <person name="Peterson S.W."/>
        </authorList>
    </citation>
    <scope>NUCLEOTIDE SEQUENCE [LARGE SCALE GENOMIC DNA]</scope>
    <source>
        <strain evidence="6 7">M1</strain>
    </source>
</reference>
<keyword evidence="7" id="KW-1185">Reference proteome</keyword>
<dbReference type="RefSeq" id="WP_079493991.1">
    <property type="nucleotide sequence ID" value="NZ_FUZT01000010.1"/>
</dbReference>
<dbReference type="STRING" id="36842.SAMN02194393_03942"/>
<dbReference type="Proteomes" id="UP000190285">
    <property type="component" value="Unassembled WGS sequence"/>
</dbReference>
<dbReference type="PRINTS" id="PR00036">
    <property type="entry name" value="HTHLACI"/>
</dbReference>
<dbReference type="PROSITE" id="PS00356">
    <property type="entry name" value="HTH_LACI_1"/>
    <property type="match status" value="1"/>
</dbReference>
<protein>
    <submittedName>
        <fullName evidence="6">Transcriptional regulator, LacI family</fullName>
    </submittedName>
</protein>
<dbReference type="SUPFAM" id="SSF47413">
    <property type="entry name" value="lambda repressor-like DNA-binding domains"/>
    <property type="match status" value="1"/>
</dbReference>
<dbReference type="SUPFAM" id="SSF53822">
    <property type="entry name" value="Periplasmic binding protein-like I"/>
    <property type="match status" value="1"/>
</dbReference>
<evidence type="ECO:0000256" key="4">
    <source>
        <dbReference type="ARBA" id="ARBA00023163"/>
    </source>
</evidence>
<dbReference type="Gene3D" id="1.10.260.40">
    <property type="entry name" value="lambda repressor-like DNA-binding domains"/>
    <property type="match status" value="1"/>
</dbReference>
<evidence type="ECO:0000259" key="5">
    <source>
        <dbReference type="PROSITE" id="PS50932"/>
    </source>
</evidence>
<dbReference type="EMBL" id="FUZT01000010">
    <property type="protein sequence ID" value="SKC83566.1"/>
    <property type="molecule type" value="Genomic_DNA"/>
</dbReference>
<keyword evidence="1" id="KW-0678">Repressor</keyword>
<dbReference type="InterPro" id="IPR010982">
    <property type="entry name" value="Lambda_DNA-bd_dom_sf"/>
</dbReference>
<dbReference type="GO" id="GO:0003700">
    <property type="term" value="F:DNA-binding transcription factor activity"/>
    <property type="evidence" value="ECO:0007669"/>
    <property type="project" value="TreeGrafter"/>
</dbReference>
<proteinExistence type="predicted"/>
<name>A0A1T5M5S0_9FIRM</name>
<evidence type="ECO:0000256" key="2">
    <source>
        <dbReference type="ARBA" id="ARBA00023015"/>
    </source>
</evidence>